<organism evidence="1 2">
    <name type="scientific">Cellvibrio mixtus</name>
    <dbReference type="NCBI Taxonomy" id="39650"/>
    <lineage>
        <taxon>Bacteria</taxon>
        <taxon>Pseudomonadati</taxon>
        <taxon>Pseudomonadota</taxon>
        <taxon>Gammaproteobacteria</taxon>
        <taxon>Cellvibrionales</taxon>
        <taxon>Cellvibrionaceae</taxon>
        <taxon>Cellvibrio</taxon>
    </lineage>
</organism>
<dbReference type="InterPro" id="IPR010836">
    <property type="entry name" value="SapC"/>
</dbReference>
<dbReference type="Pfam" id="PF07277">
    <property type="entry name" value="SapC"/>
    <property type="match status" value="1"/>
</dbReference>
<dbReference type="AlphaFoldDB" id="A0A266QBG4"/>
<dbReference type="EMBL" id="NHNI01000001">
    <property type="protein sequence ID" value="OZY87202.1"/>
    <property type="molecule type" value="Genomic_DNA"/>
</dbReference>
<name>A0A266QBG4_9GAMM</name>
<evidence type="ECO:0000313" key="1">
    <source>
        <dbReference type="EMBL" id="OZY87202.1"/>
    </source>
</evidence>
<dbReference type="Proteomes" id="UP000216101">
    <property type="component" value="Unassembled WGS sequence"/>
</dbReference>
<comment type="caution">
    <text evidence="1">The sequence shown here is derived from an EMBL/GenBank/DDBJ whole genome shotgun (WGS) entry which is preliminary data.</text>
</comment>
<proteinExistence type="predicted"/>
<sequence length="245" mass="28277">MSNHVLLNNIAHKTVRVIIDRSEKYGDNVMFAATFPLEFRNIQSCYPIFFHKNNKTGSFYPIALLGFKEKENLFLTDKGWDSRYIPLTIERHPFLIGFQQFQEEGVAKKQMVIHIDMDNPRVNETEGELLFMPHGGNTSYLEHVASVLEAIHYGYEHSEGFINMLLEFDLLESFSLDIQLNDGSNNQLQGFYTINEDKLGALKGDVLEKLHNQSYLQAIYMVVASHSNIRTLIDEKNKRLQSIDK</sequence>
<reference evidence="2" key="1">
    <citation type="submission" date="2017-05" db="EMBL/GenBank/DDBJ databases">
        <authorList>
            <person name="Barney B.M."/>
        </authorList>
    </citation>
    <scope>NUCLEOTIDE SEQUENCE [LARGE SCALE GENOMIC DNA]</scope>
    <source>
        <strain evidence="2">PSBB022</strain>
    </source>
</reference>
<dbReference type="RefSeq" id="WP_094984672.1">
    <property type="nucleotide sequence ID" value="NZ_NHNI01000001.1"/>
</dbReference>
<accession>A0A266QBG4</accession>
<keyword evidence="2" id="KW-1185">Reference proteome</keyword>
<evidence type="ECO:0000313" key="2">
    <source>
        <dbReference type="Proteomes" id="UP000216101"/>
    </source>
</evidence>
<gene>
    <name evidence="1" type="ORF">CBP51_09525</name>
</gene>
<protein>
    <submittedName>
        <fullName evidence="1">Multidrug transporter</fullName>
    </submittedName>
</protein>